<comment type="subcellular location">
    <subcellularLocation>
        <location evidence="6">Cytoplasm</location>
    </subcellularLocation>
</comment>
<feature type="binding site" evidence="6">
    <location>
        <position position="128"/>
    </location>
    <ligand>
        <name>S-adenosyl-L-methionine</name>
        <dbReference type="ChEBI" id="CHEBI:59789"/>
    </ligand>
</feature>
<comment type="similarity">
    <text evidence="1 6">Belongs to the methyltransferase superfamily. RsmH family.</text>
</comment>
<dbReference type="GO" id="GO:0071424">
    <property type="term" value="F:rRNA (cytosine-N4-)-methyltransferase activity"/>
    <property type="evidence" value="ECO:0007669"/>
    <property type="project" value="UniProtKB-UniRule"/>
</dbReference>
<dbReference type="PANTHER" id="PTHR11265:SF0">
    <property type="entry name" value="12S RRNA N4-METHYLCYTIDINE METHYLTRANSFERASE"/>
    <property type="match status" value="1"/>
</dbReference>
<evidence type="ECO:0000256" key="5">
    <source>
        <dbReference type="ARBA" id="ARBA00022691"/>
    </source>
</evidence>
<evidence type="ECO:0000313" key="8">
    <source>
        <dbReference type="EMBL" id="CAA9586030.1"/>
    </source>
</evidence>
<name>A0A6J4VUQ1_9BACT</name>
<feature type="binding site" evidence="6">
    <location>
        <position position="100"/>
    </location>
    <ligand>
        <name>S-adenosyl-L-methionine</name>
        <dbReference type="ChEBI" id="CHEBI:59789"/>
    </ligand>
</feature>
<evidence type="ECO:0000256" key="6">
    <source>
        <dbReference type="HAMAP-Rule" id="MF_01007"/>
    </source>
</evidence>
<dbReference type="SUPFAM" id="SSF53335">
    <property type="entry name" value="S-adenosyl-L-methionine-dependent methyltransferases"/>
    <property type="match status" value="1"/>
</dbReference>
<feature type="binding site" evidence="6">
    <location>
        <position position="121"/>
    </location>
    <ligand>
        <name>S-adenosyl-L-methionine</name>
        <dbReference type="ChEBI" id="CHEBI:59789"/>
    </ligand>
</feature>
<dbReference type="EMBL" id="CADCWL010000256">
    <property type="protein sequence ID" value="CAA9586030.1"/>
    <property type="molecule type" value="Genomic_DNA"/>
</dbReference>
<evidence type="ECO:0000256" key="4">
    <source>
        <dbReference type="ARBA" id="ARBA00022679"/>
    </source>
</evidence>
<comment type="function">
    <text evidence="6">Specifically methylates the N4 position of cytidine in position 1402 (C1402) of 16S rRNA.</text>
</comment>
<gene>
    <name evidence="6" type="primary">rsmH</name>
    <name evidence="8" type="ORF">AVDCRST_MAG19-4663</name>
</gene>
<evidence type="ECO:0000256" key="7">
    <source>
        <dbReference type="SAM" id="MobiDB-lite"/>
    </source>
</evidence>
<dbReference type="GO" id="GO:0005737">
    <property type="term" value="C:cytoplasm"/>
    <property type="evidence" value="ECO:0007669"/>
    <property type="project" value="UniProtKB-SubCell"/>
</dbReference>
<accession>A0A6J4VUQ1</accession>
<keyword evidence="4 6" id="KW-0808">Transferase</keyword>
<dbReference type="Gene3D" id="3.40.50.150">
    <property type="entry name" value="Vaccinia Virus protein VP39"/>
    <property type="match status" value="1"/>
</dbReference>
<proteinExistence type="inferred from homology"/>
<evidence type="ECO:0000256" key="2">
    <source>
        <dbReference type="ARBA" id="ARBA00022552"/>
    </source>
</evidence>
<keyword evidence="2 6" id="KW-0698">rRNA processing</keyword>
<feature type="region of interest" description="Disordered" evidence="7">
    <location>
        <begin position="326"/>
        <end position="349"/>
    </location>
</feature>
<dbReference type="Pfam" id="PF01795">
    <property type="entry name" value="Methyltransf_5"/>
    <property type="match status" value="1"/>
</dbReference>
<dbReference type="PANTHER" id="PTHR11265">
    <property type="entry name" value="S-ADENOSYL-METHYLTRANSFERASE MRAW"/>
    <property type="match status" value="1"/>
</dbReference>
<comment type="catalytic activity">
    <reaction evidence="6">
        <text>cytidine(1402) in 16S rRNA + S-adenosyl-L-methionine = N(4)-methylcytidine(1402) in 16S rRNA + S-adenosyl-L-homocysteine + H(+)</text>
        <dbReference type="Rhea" id="RHEA:42928"/>
        <dbReference type="Rhea" id="RHEA-COMP:10286"/>
        <dbReference type="Rhea" id="RHEA-COMP:10287"/>
        <dbReference type="ChEBI" id="CHEBI:15378"/>
        <dbReference type="ChEBI" id="CHEBI:57856"/>
        <dbReference type="ChEBI" id="CHEBI:59789"/>
        <dbReference type="ChEBI" id="CHEBI:74506"/>
        <dbReference type="ChEBI" id="CHEBI:82748"/>
        <dbReference type="EC" id="2.1.1.199"/>
    </reaction>
</comment>
<dbReference type="PIRSF" id="PIRSF004486">
    <property type="entry name" value="MraW"/>
    <property type="match status" value="1"/>
</dbReference>
<dbReference type="InterPro" id="IPR029063">
    <property type="entry name" value="SAM-dependent_MTases_sf"/>
</dbReference>
<dbReference type="NCBIfam" id="TIGR00006">
    <property type="entry name" value="16S rRNA (cytosine(1402)-N(4))-methyltransferase RsmH"/>
    <property type="match status" value="1"/>
</dbReference>
<dbReference type="AlphaFoldDB" id="A0A6J4VUQ1"/>
<feature type="binding site" evidence="6">
    <location>
        <position position="71"/>
    </location>
    <ligand>
        <name>S-adenosyl-L-methionine</name>
        <dbReference type="ChEBI" id="CHEBI:59789"/>
    </ligand>
</feature>
<keyword evidence="6" id="KW-0963">Cytoplasm</keyword>
<dbReference type="GO" id="GO:0070475">
    <property type="term" value="P:rRNA base methylation"/>
    <property type="evidence" value="ECO:0007669"/>
    <property type="project" value="UniProtKB-UniRule"/>
</dbReference>
<dbReference type="InterPro" id="IPR023397">
    <property type="entry name" value="SAM-dep_MeTrfase_MraW_recog"/>
</dbReference>
<keyword evidence="3 6" id="KW-0489">Methyltransferase</keyword>
<keyword evidence="5 6" id="KW-0949">S-adenosyl-L-methionine</keyword>
<dbReference type="SUPFAM" id="SSF81799">
    <property type="entry name" value="Putative methyltransferase TM0872, insert domain"/>
    <property type="match status" value="1"/>
</dbReference>
<organism evidence="8">
    <name type="scientific">uncultured Thermomicrobiales bacterium</name>
    <dbReference type="NCBI Taxonomy" id="1645740"/>
    <lineage>
        <taxon>Bacteria</taxon>
        <taxon>Pseudomonadati</taxon>
        <taxon>Thermomicrobiota</taxon>
        <taxon>Thermomicrobia</taxon>
        <taxon>Thermomicrobiales</taxon>
        <taxon>environmental samples</taxon>
    </lineage>
</organism>
<evidence type="ECO:0000256" key="3">
    <source>
        <dbReference type="ARBA" id="ARBA00022603"/>
    </source>
</evidence>
<dbReference type="HAMAP" id="MF_01007">
    <property type="entry name" value="16SrRNA_methyltr_H"/>
    <property type="match status" value="1"/>
</dbReference>
<protein>
    <recommendedName>
        <fullName evidence="6">Ribosomal RNA small subunit methyltransferase H</fullName>
        <ecNumber evidence="6">2.1.1.199</ecNumber>
    </recommendedName>
    <alternativeName>
        <fullName evidence="6">16S rRNA m(4)C1402 methyltransferase</fullName>
    </alternativeName>
    <alternativeName>
        <fullName evidence="6">rRNA (cytosine-N(4)-)-methyltransferase RsmH</fullName>
    </alternativeName>
</protein>
<dbReference type="Gene3D" id="1.10.150.170">
    <property type="entry name" value="Putative methyltransferase TM0872, insert domain"/>
    <property type="match status" value="1"/>
</dbReference>
<sequence length="349" mass="37019">MNLLTEPQAVLGSPPIPPPDPGHRPVLLAETLAALAPRPGGCYLDGTFGGGGHSRAILAAAAPGGLVLALDADPEAIARAERTAADPTNAGRLRPVRANFADLAVVARREGMAPLDGVLLDLGLSSFQLDAAQRGFAFRFDGPLDMRFDPDRGRPAADLVNGLPPTELADLLFRYGEEPKARRIAQAIERERGRAPIVSTARLAEVVSRAVGGRRGRETHPATRTFQALRIATNDELGVLERALAGAVEVLAPGGRLAVIAFHSLEDRIVKRFVERESADCVCPPELPVCVCDHRPRLAKVTRRPLKATPEEVAANPRSRSAVLRVAERLGPAAEAPTDNGATGRGRGR</sequence>
<evidence type="ECO:0000256" key="1">
    <source>
        <dbReference type="ARBA" id="ARBA00010396"/>
    </source>
</evidence>
<feature type="binding site" evidence="6">
    <location>
        <begin position="51"/>
        <end position="53"/>
    </location>
    <ligand>
        <name>S-adenosyl-L-methionine</name>
        <dbReference type="ChEBI" id="CHEBI:59789"/>
    </ligand>
</feature>
<dbReference type="InterPro" id="IPR002903">
    <property type="entry name" value="RsmH"/>
</dbReference>
<dbReference type="EC" id="2.1.1.199" evidence="6"/>
<reference evidence="8" key="1">
    <citation type="submission" date="2020-02" db="EMBL/GenBank/DDBJ databases">
        <authorList>
            <person name="Meier V. D."/>
        </authorList>
    </citation>
    <scope>NUCLEOTIDE SEQUENCE</scope>
    <source>
        <strain evidence="8">AVDCRST_MAG19</strain>
    </source>
</reference>
<feature type="region of interest" description="Disordered" evidence="7">
    <location>
        <begin position="1"/>
        <end position="23"/>
    </location>
</feature>